<protein>
    <submittedName>
        <fullName evidence="3">Alpha/beta hydrolase fold domain-containing protein</fullName>
    </submittedName>
</protein>
<dbReference type="Pfam" id="PF07859">
    <property type="entry name" value="Abhydrolase_3"/>
    <property type="match status" value="1"/>
</dbReference>
<evidence type="ECO:0000313" key="4">
    <source>
        <dbReference type="Proteomes" id="UP001596527"/>
    </source>
</evidence>
<dbReference type="EMBL" id="JBHTEF010000001">
    <property type="protein sequence ID" value="MFC7582026.1"/>
    <property type="molecule type" value="Genomic_DNA"/>
</dbReference>
<dbReference type="InterPro" id="IPR050300">
    <property type="entry name" value="GDXG_lipolytic_enzyme"/>
</dbReference>
<feature type="domain" description="Alpha/beta hydrolase fold-3" evidence="2">
    <location>
        <begin position="91"/>
        <end position="297"/>
    </location>
</feature>
<dbReference type="GO" id="GO:0016787">
    <property type="term" value="F:hydrolase activity"/>
    <property type="evidence" value="ECO:0007669"/>
    <property type="project" value="UniProtKB-KW"/>
</dbReference>
<evidence type="ECO:0000256" key="1">
    <source>
        <dbReference type="ARBA" id="ARBA00022801"/>
    </source>
</evidence>
<accession>A0ABW2SR87</accession>
<keyword evidence="4" id="KW-1185">Reference proteome</keyword>
<organism evidence="3 4">
    <name type="scientific">Schaalia naturae</name>
    <dbReference type="NCBI Taxonomy" id="635203"/>
    <lineage>
        <taxon>Bacteria</taxon>
        <taxon>Bacillati</taxon>
        <taxon>Actinomycetota</taxon>
        <taxon>Actinomycetes</taxon>
        <taxon>Actinomycetales</taxon>
        <taxon>Actinomycetaceae</taxon>
        <taxon>Schaalia</taxon>
    </lineage>
</organism>
<dbReference type="InterPro" id="IPR013094">
    <property type="entry name" value="AB_hydrolase_3"/>
</dbReference>
<reference evidence="4" key="1">
    <citation type="journal article" date="2019" name="Int. J. Syst. Evol. Microbiol.">
        <title>The Global Catalogue of Microorganisms (GCM) 10K type strain sequencing project: providing services to taxonomists for standard genome sequencing and annotation.</title>
        <authorList>
            <consortium name="The Broad Institute Genomics Platform"/>
            <consortium name="The Broad Institute Genome Sequencing Center for Infectious Disease"/>
            <person name="Wu L."/>
            <person name="Ma J."/>
        </authorList>
    </citation>
    <scope>NUCLEOTIDE SEQUENCE [LARGE SCALE GENOMIC DNA]</scope>
    <source>
        <strain evidence="4">CCUG 56698</strain>
    </source>
</reference>
<proteinExistence type="predicted"/>
<dbReference type="InterPro" id="IPR029058">
    <property type="entry name" value="AB_hydrolase_fold"/>
</dbReference>
<comment type="caution">
    <text evidence="3">The sequence shown here is derived from an EMBL/GenBank/DDBJ whole genome shotgun (WGS) entry which is preliminary data.</text>
</comment>
<keyword evidence="1 3" id="KW-0378">Hydrolase</keyword>
<gene>
    <name evidence="3" type="ORF">ACFQWG_12560</name>
</gene>
<evidence type="ECO:0000259" key="2">
    <source>
        <dbReference type="Pfam" id="PF07859"/>
    </source>
</evidence>
<dbReference type="RefSeq" id="WP_380975817.1">
    <property type="nucleotide sequence ID" value="NZ_JBHTEF010000001.1"/>
</dbReference>
<dbReference type="PANTHER" id="PTHR48081">
    <property type="entry name" value="AB HYDROLASE SUPERFAMILY PROTEIN C4A8.06C"/>
    <property type="match status" value="1"/>
</dbReference>
<dbReference type="Proteomes" id="UP001596527">
    <property type="component" value="Unassembled WGS sequence"/>
</dbReference>
<name>A0ABW2SR87_9ACTO</name>
<evidence type="ECO:0000313" key="3">
    <source>
        <dbReference type="EMBL" id="MFC7582026.1"/>
    </source>
</evidence>
<dbReference type="SUPFAM" id="SSF53474">
    <property type="entry name" value="alpha/beta-Hydrolases"/>
    <property type="match status" value="1"/>
</dbReference>
<dbReference type="Gene3D" id="3.40.50.1820">
    <property type="entry name" value="alpha/beta hydrolase"/>
    <property type="match status" value="1"/>
</dbReference>
<sequence length="343" mass="36571">MLRKIAKRAVLMVLLLLLGLGLWAWASPWPSVLLIRHMWPVPTAEQVEALEALEPGGVSVQRDVVVNPSDKDARIDVYRPEAAGNAALPTVVWVHGGGFVTGSKDGMDTYLAHIAAAGYTVVAAEYTVAPQARYPRPVEQVSAALDFLVAHASQYGIDTGQMALGGDSAGAHIAAQTAMAVSDPTYAAEAGLPRPDLPEGLQAVVLYSGAFDLTLVRETTGVGRWLAESMMWAYTGSKDAASDSRLEWADLPEHVSSTFPVSFISTGPGDPLLSHSQSMARSLEAAGADVETLWFPEAPSSIGHEYEMDLRTSEAKASMKSMIAFIRAHLDTSVPLSTPSDSW</sequence>